<reference evidence="3" key="1">
    <citation type="submission" date="2021-12" db="EMBL/GenBank/DDBJ databases">
        <title>taxonomy of Moraxella sp. ZY201224.</title>
        <authorList>
            <person name="Li F."/>
        </authorList>
    </citation>
    <scope>NUCLEOTIDE SEQUENCE</scope>
    <source>
        <strain evidence="3">ZY201224</strain>
    </source>
</reference>
<dbReference type="Pfam" id="PF03413">
    <property type="entry name" value="PepSY"/>
    <property type="match status" value="1"/>
</dbReference>
<organism evidence="3 4">
    <name type="scientific">Moraxella nasicaprae</name>
    <dbReference type="NCBI Taxonomy" id="2904122"/>
    <lineage>
        <taxon>Bacteria</taxon>
        <taxon>Pseudomonadati</taxon>
        <taxon>Pseudomonadota</taxon>
        <taxon>Gammaproteobacteria</taxon>
        <taxon>Moraxellales</taxon>
        <taxon>Moraxellaceae</taxon>
        <taxon>Moraxella</taxon>
    </lineage>
</organism>
<evidence type="ECO:0000313" key="3">
    <source>
        <dbReference type="EMBL" id="UXZ05642.1"/>
    </source>
</evidence>
<proteinExistence type="predicted"/>
<evidence type="ECO:0000259" key="2">
    <source>
        <dbReference type="Pfam" id="PF03413"/>
    </source>
</evidence>
<feature type="signal peptide" evidence="1">
    <location>
        <begin position="1"/>
        <end position="23"/>
    </location>
</feature>
<dbReference type="Proteomes" id="UP001063782">
    <property type="component" value="Chromosome"/>
</dbReference>
<name>A0ABY6F6U0_9GAMM</name>
<protein>
    <submittedName>
        <fullName evidence="3">PepSY domain-containing protein</fullName>
    </submittedName>
</protein>
<dbReference type="Gene3D" id="3.10.450.40">
    <property type="match status" value="1"/>
</dbReference>
<feature type="chain" id="PRO_5045150498" evidence="1">
    <location>
        <begin position="24"/>
        <end position="101"/>
    </location>
</feature>
<accession>A0ABY6F6U0</accession>
<sequence>MKKLLLSALVAISALNMPSIAHADDDWEDRAEYKAKQTAKISSQKAKQIAVRAVGGGRVTSIDFDHDGRPHYDVEVRKGNTEYDVKIDAKTGAVIYKRIDR</sequence>
<dbReference type="EMBL" id="CP089977">
    <property type="protein sequence ID" value="UXZ05642.1"/>
    <property type="molecule type" value="Genomic_DNA"/>
</dbReference>
<dbReference type="InterPro" id="IPR025711">
    <property type="entry name" value="PepSY"/>
</dbReference>
<evidence type="ECO:0000313" key="4">
    <source>
        <dbReference type="Proteomes" id="UP001063782"/>
    </source>
</evidence>
<keyword evidence="1" id="KW-0732">Signal</keyword>
<evidence type="ECO:0000256" key="1">
    <source>
        <dbReference type="SAM" id="SignalP"/>
    </source>
</evidence>
<keyword evidence="4" id="KW-1185">Reference proteome</keyword>
<gene>
    <name evidence="3" type="ORF">LU297_04155</name>
</gene>
<dbReference type="RefSeq" id="WP_263077154.1">
    <property type="nucleotide sequence ID" value="NZ_CP089977.1"/>
</dbReference>
<feature type="domain" description="PepSY" evidence="2">
    <location>
        <begin position="40"/>
        <end position="96"/>
    </location>
</feature>